<sequence>MRKRILYLLSLGHMVTDINQGLLPIFLSVYKDQYGLSYAAAGLVVFLSNISSSVIQPLFGYWSDRHQLRWLLPAGCLVAGLGMVAAGYAANYYLLVAAVFISGLGVAAYHPEASKSAHYISGPMQASSMSIFSVGGNVGFGLGPLIATFILSHGGLRASWIILIPTSVTVALLSHTLPALGRAMAGGHQAAPAGNPRAKTSQAPLVAITLLVLVVIMRSWLQSGLTYYIPFYYLNFLHGNEHFASSMLSIFLIAGAVGTLVGGRLADYWGAKRMIIGSMLVLIPMVVTFPYVQGAWVAILLALSGFALVSTFAPAIVLAQNILPKHVGMASGLMMGFAIGTGGLGTFLLGGIADAHGVPFTIQIMAVIPAIGAALAFFIPDLRQQPSARQVRVEPVPEEKNSRA</sequence>
<feature type="transmembrane region" description="Helical" evidence="6">
    <location>
        <begin position="7"/>
        <end position="30"/>
    </location>
</feature>
<evidence type="ECO:0000256" key="4">
    <source>
        <dbReference type="ARBA" id="ARBA00022989"/>
    </source>
</evidence>
<evidence type="ECO:0000256" key="6">
    <source>
        <dbReference type="SAM" id="Phobius"/>
    </source>
</evidence>
<dbReference type="GO" id="GO:0022857">
    <property type="term" value="F:transmembrane transporter activity"/>
    <property type="evidence" value="ECO:0007669"/>
    <property type="project" value="InterPro"/>
</dbReference>
<evidence type="ECO:0000313" key="8">
    <source>
        <dbReference type="EMBL" id="GAF27305.1"/>
    </source>
</evidence>
<dbReference type="Pfam" id="PF07690">
    <property type="entry name" value="MFS_1"/>
    <property type="match status" value="1"/>
</dbReference>
<keyword evidence="3 6" id="KW-0812">Transmembrane</keyword>
<gene>
    <name evidence="8" type="ORF">MTY_2646</name>
</gene>
<feature type="transmembrane region" description="Helical" evidence="6">
    <location>
        <begin position="274"/>
        <end position="292"/>
    </location>
</feature>
<feature type="transmembrane region" description="Helical" evidence="6">
    <location>
        <begin position="92"/>
        <end position="110"/>
    </location>
</feature>
<dbReference type="InterPro" id="IPR020846">
    <property type="entry name" value="MFS_dom"/>
</dbReference>
<dbReference type="Gene3D" id="1.20.1250.20">
    <property type="entry name" value="MFS general substrate transporter like domains"/>
    <property type="match status" value="2"/>
</dbReference>
<evidence type="ECO:0000256" key="2">
    <source>
        <dbReference type="ARBA" id="ARBA00022448"/>
    </source>
</evidence>
<keyword evidence="4 6" id="KW-1133">Transmembrane helix</keyword>
<name>A0A0S6UIB8_NEOTH</name>
<comment type="subcellular location">
    <subcellularLocation>
        <location evidence="1">Cell membrane</location>
        <topology evidence="1">Multi-pass membrane protein</topology>
    </subcellularLocation>
</comment>
<dbReference type="InterPro" id="IPR036259">
    <property type="entry name" value="MFS_trans_sf"/>
</dbReference>
<feature type="transmembrane region" description="Helical" evidence="6">
    <location>
        <begin position="242"/>
        <end position="262"/>
    </location>
</feature>
<evidence type="ECO:0000256" key="3">
    <source>
        <dbReference type="ARBA" id="ARBA00022692"/>
    </source>
</evidence>
<evidence type="ECO:0000256" key="5">
    <source>
        <dbReference type="ARBA" id="ARBA00023136"/>
    </source>
</evidence>
<feature type="transmembrane region" description="Helical" evidence="6">
    <location>
        <begin position="358"/>
        <end position="379"/>
    </location>
</feature>
<protein>
    <submittedName>
        <fullName evidence="8">Permeases of the major facilitator superfamily</fullName>
    </submittedName>
</protein>
<dbReference type="PROSITE" id="PS50850">
    <property type="entry name" value="MFS"/>
    <property type="match status" value="1"/>
</dbReference>
<feature type="transmembrane region" description="Helical" evidence="6">
    <location>
        <begin position="158"/>
        <end position="181"/>
    </location>
</feature>
<dbReference type="GO" id="GO:0005886">
    <property type="term" value="C:plasma membrane"/>
    <property type="evidence" value="ECO:0007669"/>
    <property type="project" value="UniProtKB-SubCell"/>
</dbReference>
<proteinExistence type="predicted"/>
<dbReference type="RefSeq" id="WP_051498690.1">
    <property type="nucleotide sequence ID" value="NZ_DF238840.1"/>
</dbReference>
<dbReference type="AlphaFoldDB" id="A0A0S6UIB8"/>
<organism evidence="8">
    <name type="scientific">Moorella thermoacetica Y72</name>
    <dbReference type="NCBI Taxonomy" id="1325331"/>
    <lineage>
        <taxon>Bacteria</taxon>
        <taxon>Bacillati</taxon>
        <taxon>Bacillota</taxon>
        <taxon>Clostridia</taxon>
        <taxon>Neomoorellales</taxon>
        <taxon>Neomoorellaceae</taxon>
        <taxon>Neomoorella</taxon>
    </lineage>
</organism>
<dbReference type="Proteomes" id="UP000063718">
    <property type="component" value="Unassembled WGS sequence"/>
</dbReference>
<dbReference type="PANTHER" id="PTHR43129:SF1">
    <property type="entry name" value="FOSMIDOMYCIN RESISTANCE PROTEIN"/>
    <property type="match status" value="1"/>
</dbReference>
<feature type="transmembrane region" description="Helical" evidence="6">
    <location>
        <begin position="36"/>
        <end position="56"/>
    </location>
</feature>
<keyword evidence="2" id="KW-0813">Transport</keyword>
<feature type="domain" description="Major facilitator superfamily (MFS) profile" evidence="7">
    <location>
        <begin position="5"/>
        <end position="384"/>
    </location>
</feature>
<evidence type="ECO:0000256" key="1">
    <source>
        <dbReference type="ARBA" id="ARBA00004651"/>
    </source>
</evidence>
<dbReference type="PANTHER" id="PTHR43129">
    <property type="entry name" value="FOSMIDOMYCIN RESISTANCE PROTEIN"/>
    <property type="match status" value="1"/>
</dbReference>
<dbReference type="InterPro" id="IPR011701">
    <property type="entry name" value="MFS"/>
</dbReference>
<feature type="transmembrane region" description="Helical" evidence="6">
    <location>
        <begin position="68"/>
        <end position="86"/>
    </location>
</feature>
<dbReference type="EMBL" id="DF238840">
    <property type="protein sequence ID" value="GAF27305.1"/>
    <property type="molecule type" value="Genomic_DNA"/>
</dbReference>
<dbReference type="SUPFAM" id="SSF103473">
    <property type="entry name" value="MFS general substrate transporter"/>
    <property type="match status" value="1"/>
</dbReference>
<feature type="transmembrane region" description="Helical" evidence="6">
    <location>
        <begin position="131"/>
        <end position="152"/>
    </location>
</feature>
<keyword evidence="5 6" id="KW-0472">Membrane</keyword>
<feature type="transmembrane region" description="Helical" evidence="6">
    <location>
        <begin position="331"/>
        <end position="352"/>
    </location>
</feature>
<feature type="transmembrane region" description="Helical" evidence="6">
    <location>
        <begin position="298"/>
        <end position="319"/>
    </location>
</feature>
<accession>A0A0S6UIB8</accession>
<feature type="transmembrane region" description="Helical" evidence="6">
    <location>
        <begin position="202"/>
        <end position="222"/>
    </location>
</feature>
<reference evidence="8" key="1">
    <citation type="journal article" date="2014" name="Gene">
        <title>Genome-guided analysis of transformation efficiency and carbon dioxide assimilation by Moorella thermoacetica Y72.</title>
        <authorList>
            <person name="Tsukahara K."/>
            <person name="Kita A."/>
            <person name="Nakashimada Y."/>
            <person name="Hoshino T."/>
            <person name="Murakami K."/>
        </authorList>
    </citation>
    <scope>NUCLEOTIDE SEQUENCE [LARGE SCALE GENOMIC DNA]</scope>
    <source>
        <strain evidence="8">Y72</strain>
    </source>
</reference>
<dbReference type="CDD" id="cd17478">
    <property type="entry name" value="MFS_FsR"/>
    <property type="match status" value="1"/>
</dbReference>
<evidence type="ECO:0000259" key="7">
    <source>
        <dbReference type="PROSITE" id="PS50850"/>
    </source>
</evidence>